<dbReference type="PANTHER" id="PTHR33067:SF32">
    <property type="entry name" value="ASPARTIC PEPTIDASE DDI1-TYPE DOMAIN-CONTAINING PROTEIN"/>
    <property type="match status" value="1"/>
</dbReference>
<evidence type="ECO:0008006" key="3">
    <source>
        <dbReference type="Google" id="ProtNLM"/>
    </source>
</evidence>
<organism evidence="2">
    <name type="scientific">Fagus sylvatica</name>
    <name type="common">Beechnut</name>
    <dbReference type="NCBI Taxonomy" id="28930"/>
    <lineage>
        <taxon>Eukaryota</taxon>
        <taxon>Viridiplantae</taxon>
        <taxon>Streptophyta</taxon>
        <taxon>Embryophyta</taxon>
        <taxon>Tracheophyta</taxon>
        <taxon>Spermatophyta</taxon>
        <taxon>Magnoliopsida</taxon>
        <taxon>eudicotyledons</taxon>
        <taxon>Gunneridae</taxon>
        <taxon>Pentapetalae</taxon>
        <taxon>rosids</taxon>
        <taxon>fabids</taxon>
        <taxon>Fagales</taxon>
        <taxon>Fagaceae</taxon>
        <taxon>Fagus</taxon>
    </lineage>
</organism>
<name>A0A2N9HKM2_FAGSY</name>
<dbReference type="AlphaFoldDB" id="A0A2N9HKM2"/>
<proteinExistence type="predicted"/>
<accession>A0A2N9HKM2</accession>
<feature type="compositionally biased region" description="Basic and acidic residues" evidence="1">
    <location>
        <begin position="194"/>
        <end position="206"/>
    </location>
</feature>
<dbReference type="Pfam" id="PF13650">
    <property type="entry name" value="Asp_protease_2"/>
    <property type="match status" value="1"/>
</dbReference>
<dbReference type="CDD" id="cd00303">
    <property type="entry name" value="retropepsin_like"/>
    <property type="match status" value="1"/>
</dbReference>
<sequence length="692" mass="77600">MMCNGEFLQKDPDEAIEYLNHLAEKAHTWTGPSATESTNRSKPHTSTSSSGRIYQLKEEDGLRAQIAQLTKEIETLKMKGTSGTKQGYQVEMHEECSVCHDPEHPTKDCPMLPSVVGVFEEHCGAIGNFRKPFSPYSETYNPGWRNHPNFVNEKGKFPSQPQIPQGQHMAQGSQNKKNVEHVNEVTTRSGKNVDSPHIEEQEKSSDNVDLPTTSEPLTRPISVPFPQALKASRKLDSSPEILENLRQVRINLPLLHVIKQVPSYAKILKDLCTMKRKHNVKKTAFLTEQVSALIQHNTPPKYKDPGCPTISCIIGDHDIEQALLDLGASVNLMPYSVYLQLGLGEIKPTMVVLQLADRSVKKPRGVVEDVLVQIDKFYYPVDFLILDTESVVHANSKIPVILGRPFLATANALINCRNGLMKLSFGHMTLEVNIFNIGKQLVEDDECEVANWVDVVVEDQFHNTYFSDPLESCIVNSYDLDSSINSEITDVCSLLDDFQVMELSGWRPRFEELPKSELKPLPSSIEIPKLELKQLPSELKYAFLESGDTFPVVISSKLTVEQEGSLVQLLKKHKTAIGWTIADIKGISPLVCTHKLHFEEEVKTSREPQRRLNPNMKEVVKSEVLKLLDAGIIYPIADSKWVSPTQVVPKKSGVTVVENELGELVPSKPSYTIMFYIFETLRTMLNLGWGVG</sequence>
<feature type="compositionally biased region" description="Polar residues" evidence="1">
    <location>
        <begin position="159"/>
        <end position="176"/>
    </location>
</feature>
<dbReference type="EMBL" id="OIVN01003985">
    <property type="protein sequence ID" value="SPD14737.1"/>
    <property type="molecule type" value="Genomic_DNA"/>
</dbReference>
<dbReference type="PANTHER" id="PTHR33067">
    <property type="entry name" value="RNA-DIRECTED DNA POLYMERASE-RELATED"/>
    <property type="match status" value="1"/>
</dbReference>
<protein>
    <recommendedName>
        <fullName evidence="3">Reverse transcriptase/retrotransposon-derived protein RNase H-like domain-containing protein</fullName>
    </recommendedName>
</protein>
<dbReference type="InterPro" id="IPR043502">
    <property type="entry name" value="DNA/RNA_pol_sf"/>
</dbReference>
<evidence type="ECO:0000313" key="2">
    <source>
        <dbReference type="EMBL" id="SPD14737.1"/>
    </source>
</evidence>
<gene>
    <name evidence="2" type="ORF">FSB_LOCUS42619</name>
</gene>
<reference evidence="2" key="1">
    <citation type="submission" date="2018-02" db="EMBL/GenBank/DDBJ databases">
        <authorList>
            <person name="Cohen D.B."/>
            <person name="Kent A.D."/>
        </authorList>
    </citation>
    <scope>NUCLEOTIDE SEQUENCE</scope>
</reference>
<dbReference type="SUPFAM" id="SSF50630">
    <property type="entry name" value="Acid proteases"/>
    <property type="match status" value="1"/>
</dbReference>
<feature type="compositionally biased region" description="Polar residues" evidence="1">
    <location>
        <begin position="30"/>
        <end position="52"/>
    </location>
</feature>
<dbReference type="InterPro" id="IPR021109">
    <property type="entry name" value="Peptidase_aspartic_dom_sf"/>
</dbReference>
<evidence type="ECO:0000256" key="1">
    <source>
        <dbReference type="SAM" id="MobiDB-lite"/>
    </source>
</evidence>
<dbReference type="SUPFAM" id="SSF56672">
    <property type="entry name" value="DNA/RNA polymerases"/>
    <property type="match status" value="1"/>
</dbReference>
<dbReference type="Gene3D" id="2.40.70.10">
    <property type="entry name" value="Acid Proteases"/>
    <property type="match status" value="1"/>
</dbReference>
<feature type="region of interest" description="Disordered" evidence="1">
    <location>
        <begin position="151"/>
        <end position="221"/>
    </location>
</feature>
<dbReference type="Gene3D" id="3.10.10.10">
    <property type="entry name" value="HIV Type 1 Reverse Transcriptase, subunit A, domain 1"/>
    <property type="match status" value="1"/>
</dbReference>
<feature type="region of interest" description="Disordered" evidence="1">
    <location>
        <begin position="29"/>
        <end position="56"/>
    </location>
</feature>